<dbReference type="EMBL" id="SGXA01000006">
    <property type="protein sequence ID" value="RZS65111.1"/>
    <property type="molecule type" value="Genomic_DNA"/>
</dbReference>
<proteinExistence type="inferred from homology"/>
<dbReference type="Pfam" id="PF08281">
    <property type="entry name" value="Sigma70_r4_2"/>
    <property type="match status" value="1"/>
</dbReference>
<dbReference type="CDD" id="cd06171">
    <property type="entry name" value="Sigma70_r4"/>
    <property type="match status" value="1"/>
</dbReference>
<reference evidence="7 8" key="1">
    <citation type="submission" date="2019-02" db="EMBL/GenBank/DDBJ databases">
        <title>Genomic Encyclopedia of Type Strains, Phase IV (KMG-IV): sequencing the most valuable type-strain genomes for metagenomic binning, comparative biology and taxonomic classification.</title>
        <authorList>
            <person name="Goeker M."/>
        </authorList>
    </citation>
    <scope>NUCLEOTIDE SEQUENCE [LARGE SCALE GENOMIC DNA]</scope>
    <source>
        <strain evidence="7 8">DSM 18116</strain>
    </source>
</reference>
<evidence type="ECO:0000259" key="6">
    <source>
        <dbReference type="Pfam" id="PF08281"/>
    </source>
</evidence>
<dbReference type="Gene3D" id="1.10.10.10">
    <property type="entry name" value="Winged helix-like DNA-binding domain superfamily/Winged helix DNA-binding domain"/>
    <property type="match status" value="1"/>
</dbReference>
<dbReference type="Proteomes" id="UP000293874">
    <property type="component" value="Unassembled WGS sequence"/>
</dbReference>
<comment type="similarity">
    <text evidence="1">Belongs to the sigma-70 factor family. ECF subfamily.</text>
</comment>
<dbReference type="NCBIfam" id="TIGR02937">
    <property type="entry name" value="sigma70-ECF"/>
    <property type="match status" value="1"/>
</dbReference>
<comment type="caution">
    <text evidence="7">The sequence shown here is derived from an EMBL/GenBank/DDBJ whole genome shotgun (WGS) entry which is preliminary data.</text>
</comment>
<dbReference type="SUPFAM" id="SSF88946">
    <property type="entry name" value="Sigma2 domain of RNA polymerase sigma factors"/>
    <property type="match status" value="1"/>
</dbReference>
<dbReference type="InterPro" id="IPR013249">
    <property type="entry name" value="RNA_pol_sigma70_r4_t2"/>
</dbReference>
<dbReference type="InterPro" id="IPR013324">
    <property type="entry name" value="RNA_pol_sigma_r3/r4-like"/>
</dbReference>
<name>A0A4Q7MBH1_9BACT</name>
<dbReference type="GO" id="GO:0003677">
    <property type="term" value="F:DNA binding"/>
    <property type="evidence" value="ECO:0007669"/>
    <property type="project" value="InterPro"/>
</dbReference>
<dbReference type="SUPFAM" id="SSF88659">
    <property type="entry name" value="Sigma3 and sigma4 domains of RNA polymerase sigma factors"/>
    <property type="match status" value="1"/>
</dbReference>
<evidence type="ECO:0000313" key="8">
    <source>
        <dbReference type="Proteomes" id="UP000293874"/>
    </source>
</evidence>
<evidence type="ECO:0000256" key="4">
    <source>
        <dbReference type="ARBA" id="ARBA00023163"/>
    </source>
</evidence>
<dbReference type="GO" id="GO:0016987">
    <property type="term" value="F:sigma factor activity"/>
    <property type="evidence" value="ECO:0007669"/>
    <property type="project" value="UniProtKB-KW"/>
</dbReference>
<dbReference type="AlphaFoldDB" id="A0A4Q7MBH1"/>
<keyword evidence="4" id="KW-0804">Transcription</keyword>
<keyword evidence="3" id="KW-0731">Sigma factor</keyword>
<feature type="domain" description="RNA polymerase sigma factor 70 region 4 type 2" evidence="6">
    <location>
        <begin position="106"/>
        <end position="157"/>
    </location>
</feature>
<dbReference type="InterPro" id="IPR013325">
    <property type="entry name" value="RNA_pol_sigma_r2"/>
</dbReference>
<dbReference type="InterPro" id="IPR039425">
    <property type="entry name" value="RNA_pol_sigma-70-like"/>
</dbReference>
<evidence type="ECO:0000256" key="3">
    <source>
        <dbReference type="ARBA" id="ARBA00023082"/>
    </source>
</evidence>
<dbReference type="PANTHER" id="PTHR43133:SF46">
    <property type="entry name" value="RNA POLYMERASE SIGMA-70 FACTOR ECF SUBFAMILY"/>
    <property type="match status" value="1"/>
</dbReference>
<gene>
    <name evidence="7" type="ORF">EV199_5867</name>
</gene>
<dbReference type="GO" id="GO:0006352">
    <property type="term" value="P:DNA-templated transcription initiation"/>
    <property type="evidence" value="ECO:0007669"/>
    <property type="project" value="InterPro"/>
</dbReference>
<keyword evidence="2" id="KW-0805">Transcription regulation</keyword>
<dbReference type="InterPro" id="IPR014284">
    <property type="entry name" value="RNA_pol_sigma-70_dom"/>
</dbReference>
<organism evidence="7 8">
    <name type="scientific">Pseudobacter ginsenosidimutans</name>
    <dbReference type="NCBI Taxonomy" id="661488"/>
    <lineage>
        <taxon>Bacteria</taxon>
        <taxon>Pseudomonadati</taxon>
        <taxon>Bacteroidota</taxon>
        <taxon>Chitinophagia</taxon>
        <taxon>Chitinophagales</taxon>
        <taxon>Chitinophagaceae</taxon>
        <taxon>Pseudobacter</taxon>
    </lineage>
</organism>
<feature type="domain" description="RNA polymerase sigma-70 region 2" evidence="5">
    <location>
        <begin position="11"/>
        <end position="78"/>
    </location>
</feature>
<dbReference type="Gene3D" id="1.10.1740.10">
    <property type="match status" value="1"/>
</dbReference>
<protein>
    <submittedName>
        <fullName evidence="7">RNA polymerase sigma-70 factor (ECF subfamily)</fullName>
    </submittedName>
</protein>
<sequence>MKGRPDAQRQLYEHFAEGMLGVCYRYTKSMADAEDVLQEGFIKVFTHLGQFKSEGELGGWIRRIMVNTALNFLKKNSRYQHDLAYTDPGLHPVSDDNPEVLLNAKDLAELIRQLPTGYQTIFNMHAVEGFSHVEIGKILGINEGTSRSQYARARALLITWLKKNNLEATKTESYVRP</sequence>
<accession>A0A4Q7MBH1</accession>
<dbReference type="Pfam" id="PF04542">
    <property type="entry name" value="Sigma70_r2"/>
    <property type="match status" value="1"/>
</dbReference>
<dbReference type="PANTHER" id="PTHR43133">
    <property type="entry name" value="RNA POLYMERASE ECF-TYPE SIGMA FACTO"/>
    <property type="match status" value="1"/>
</dbReference>
<evidence type="ECO:0000259" key="5">
    <source>
        <dbReference type="Pfam" id="PF04542"/>
    </source>
</evidence>
<evidence type="ECO:0000256" key="1">
    <source>
        <dbReference type="ARBA" id="ARBA00010641"/>
    </source>
</evidence>
<dbReference type="InterPro" id="IPR036388">
    <property type="entry name" value="WH-like_DNA-bd_sf"/>
</dbReference>
<evidence type="ECO:0000313" key="7">
    <source>
        <dbReference type="EMBL" id="RZS65111.1"/>
    </source>
</evidence>
<evidence type="ECO:0000256" key="2">
    <source>
        <dbReference type="ARBA" id="ARBA00023015"/>
    </source>
</evidence>
<dbReference type="InterPro" id="IPR007627">
    <property type="entry name" value="RNA_pol_sigma70_r2"/>
</dbReference>
<keyword evidence="8" id="KW-1185">Reference proteome</keyword>